<sequence length="179" mass="19785">MEHELLRLPGVYQLDVNGSIQVLLPSTHTTNSPYGSNKHQEPTCAPVHDKTHLISSTLSATSMHIDEGKRSHHESRLQAVVGKQKVPVERPMCKQAAGEMPSSSTPVTRLWCVRLLSLTSCVTINRIPRVSALPPSQRAHLPVFSSFTSSSRAEMRTSRSIHTRRQSVESCAVDAPRMN</sequence>
<keyword evidence="3" id="KW-1185">Reference proteome</keyword>
<accession>A0A9N7ZAS6</accession>
<comment type="caution">
    <text evidence="2">The sequence shown here is derived from an EMBL/GenBank/DDBJ whole genome shotgun (WGS) entry which is preliminary data.</text>
</comment>
<name>A0A9N7ZAS6_PLEPL</name>
<proteinExistence type="predicted"/>
<reference evidence="2" key="1">
    <citation type="submission" date="2020-03" db="EMBL/GenBank/DDBJ databases">
        <authorList>
            <person name="Weist P."/>
        </authorList>
    </citation>
    <scope>NUCLEOTIDE SEQUENCE</scope>
</reference>
<gene>
    <name evidence="2" type="ORF">PLEPLA_LOCUS44900</name>
</gene>
<evidence type="ECO:0000313" key="3">
    <source>
        <dbReference type="Proteomes" id="UP001153269"/>
    </source>
</evidence>
<organism evidence="2 3">
    <name type="scientific">Pleuronectes platessa</name>
    <name type="common">European plaice</name>
    <dbReference type="NCBI Taxonomy" id="8262"/>
    <lineage>
        <taxon>Eukaryota</taxon>
        <taxon>Metazoa</taxon>
        <taxon>Chordata</taxon>
        <taxon>Craniata</taxon>
        <taxon>Vertebrata</taxon>
        <taxon>Euteleostomi</taxon>
        <taxon>Actinopterygii</taxon>
        <taxon>Neopterygii</taxon>
        <taxon>Teleostei</taxon>
        <taxon>Neoteleostei</taxon>
        <taxon>Acanthomorphata</taxon>
        <taxon>Carangaria</taxon>
        <taxon>Pleuronectiformes</taxon>
        <taxon>Pleuronectoidei</taxon>
        <taxon>Pleuronectidae</taxon>
        <taxon>Pleuronectes</taxon>
    </lineage>
</organism>
<protein>
    <submittedName>
        <fullName evidence="2">Uncharacterized protein</fullName>
    </submittedName>
</protein>
<dbReference type="AlphaFoldDB" id="A0A9N7ZAS6"/>
<evidence type="ECO:0000313" key="2">
    <source>
        <dbReference type="EMBL" id="CAB1457096.1"/>
    </source>
</evidence>
<feature type="region of interest" description="Disordered" evidence="1">
    <location>
        <begin position="155"/>
        <end position="179"/>
    </location>
</feature>
<dbReference type="Proteomes" id="UP001153269">
    <property type="component" value="Unassembled WGS sequence"/>
</dbReference>
<dbReference type="EMBL" id="CADEAL010004325">
    <property type="protein sequence ID" value="CAB1457096.1"/>
    <property type="molecule type" value="Genomic_DNA"/>
</dbReference>
<evidence type="ECO:0000256" key="1">
    <source>
        <dbReference type="SAM" id="MobiDB-lite"/>
    </source>
</evidence>